<keyword evidence="9" id="KW-0645">Protease</keyword>
<evidence type="ECO:0000256" key="7">
    <source>
        <dbReference type="ARBA" id="ARBA00029927"/>
    </source>
</evidence>
<evidence type="ECO:0000313" key="9">
    <source>
        <dbReference type="EMBL" id="OLF11863.1"/>
    </source>
</evidence>
<dbReference type="RefSeq" id="WP_075129126.1">
    <property type="nucleotide sequence ID" value="NZ_MSIE01000065.1"/>
</dbReference>
<name>A0A1Q8CBW9_9PSEU</name>
<comment type="catalytic activity">
    <reaction evidence="1">
        <text>Hydrolyzes proteins with a preference for Tyr or Phe in the P1' position. Has no action on amino-acid p-nitroanilides.</text>
        <dbReference type="EC" id="3.4.24.77"/>
    </reaction>
</comment>
<reference evidence="9 10" key="1">
    <citation type="submission" date="2016-12" db="EMBL/GenBank/DDBJ databases">
        <title>The draft genome sequence of Actinophytocola sp. 11-183.</title>
        <authorList>
            <person name="Wang W."/>
            <person name="Yuan L."/>
        </authorList>
    </citation>
    <scope>NUCLEOTIDE SEQUENCE [LARGE SCALE GENOMIC DNA]</scope>
    <source>
        <strain evidence="9 10">11-183</strain>
    </source>
</reference>
<comment type="caution">
    <text evidence="9">The sequence shown here is derived from an EMBL/GenBank/DDBJ whole genome shotgun (WGS) entry which is preliminary data.</text>
</comment>
<keyword evidence="10" id="KW-1185">Reference proteome</keyword>
<keyword evidence="6 9" id="KW-0482">Metalloprotease</keyword>
<dbReference type="Pfam" id="PF02031">
    <property type="entry name" value="Peptidase_M7"/>
    <property type="match status" value="1"/>
</dbReference>
<dbReference type="GO" id="GO:0006508">
    <property type="term" value="P:proteolysis"/>
    <property type="evidence" value="ECO:0007669"/>
    <property type="project" value="UniProtKB-KW"/>
</dbReference>
<dbReference type="InterPro" id="IPR024079">
    <property type="entry name" value="MetalloPept_cat_dom_sf"/>
</dbReference>
<evidence type="ECO:0000256" key="1">
    <source>
        <dbReference type="ARBA" id="ARBA00000612"/>
    </source>
</evidence>
<evidence type="ECO:0000256" key="5">
    <source>
        <dbReference type="ARBA" id="ARBA00022723"/>
    </source>
</evidence>
<dbReference type="Proteomes" id="UP000185596">
    <property type="component" value="Unassembled WGS sequence"/>
</dbReference>
<keyword evidence="5" id="KW-0479">Metal-binding</keyword>
<dbReference type="GO" id="GO:0005576">
    <property type="term" value="C:extracellular region"/>
    <property type="evidence" value="ECO:0007669"/>
    <property type="project" value="InterPro"/>
</dbReference>
<dbReference type="EMBL" id="MSIE01000065">
    <property type="protein sequence ID" value="OLF11863.1"/>
    <property type="molecule type" value="Genomic_DNA"/>
</dbReference>
<accession>A0A1Q8CBW9</accession>
<dbReference type="STRING" id="1912961.BU204_29900"/>
<evidence type="ECO:0000256" key="4">
    <source>
        <dbReference type="ARBA" id="ARBA00019129"/>
    </source>
</evidence>
<dbReference type="OrthoDB" id="5243084at2"/>
<protein>
    <recommendedName>
        <fullName evidence="4">Extracellular small neutral protease</fullName>
        <ecNumber evidence="3">3.4.24.77</ecNumber>
    </recommendedName>
    <alternativeName>
        <fullName evidence="7">Snapalysin</fullName>
    </alternativeName>
</protein>
<dbReference type="PRINTS" id="PR00787">
    <property type="entry name" value="NEUTRALPTASE"/>
</dbReference>
<feature type="chain" id="PRO_5012886730" description="Extracellular small neutral protease" evidence="8">
    <location>
        <begin position="33"/>
        <end position="188"/>
    </location>
</feature>
<evidence type="ECO:0000256" key="8">
    <source>
        <dbReference type="SAM" id="SignalP"/>
    </source>
</evidence>
<gene>
    <name evidence="9" type="ORF">BU204_29900</name>
</gene>
<sequence length="188" mass="19185">MIRRTVITLLAFAMALVAAGTASITTAPVASADVGVAAVTITYSDSQAGEFADEVAQGVAIWNAAVTNVQIVRAAPGARADVRVIADNGWPRATLGPVRPGGSGTVWMGRQAVNQGYSVVRIASHEFGHILGLLDVKPGPCSSLMSGSSAGVSCANPNPNTAERNRVQNNYRSGAIATLPDTGKVVTG</sequence>
<dbReference type="Gene3D" id="3.40.390.10">
    <property type="entry name" value="Collagenase (Catalytic Domain)"/>
    <property type="match status" value="1"/>
</dbReference>
<evidence type="ECO:0000256" key="3">
    <source>
        <dbReference type="ARBA" id="ARBA00012325"/>
    </source>
</evidence>
<evidence type="ECO:0000256" key="2">
    <source>
        <dbReference type="ARBA" id="ARBA00006571"/>
    </source>
</evidence>
<evidence type="ECO:0000313" key="10">
    <source>
        <dbReference type="Proteomes" id="UP000185596"/>
    </source>
</evidence>
<dbReference type="GO" id="GO:0008270">
    <property type="term" value="F:zinc ion binding"/>
    <property type="evidence" value="ECO:0007669"/>
    <property type="project" value="InterPro"/>
</dbReference>
<evidence type="ECO:0000256" key="6">
    <source>
        <dbReference type="ARBA" id="ARBA00023049"/>
    </source>
</evidence>
<comment type="similarity">
    <text evidence="2">Belongs to the peptidase M7 family.</text>
</comment>
<dbReference type="EC" id="3.4.24.77" evidence="3"/>
<dbReference type="SUPFAM" id="SSF55486">
    <property type="entry name" value="Metalloproteases ('zincins'), catalytic domain"/>
    <property type="match status" value="1"/>
</dbReference>
<proteinExistence type="inferred from homology"/>
<organism evidence="9 10">
    <name type="scientific">Actinophytocola xanthii</name>
    <dbReference type="NCBI Taxonomy" id="1912961"/>
    <lineage>
        <taxon>Bacteria</taxon>
        <taxon>Bacillati</taxon>
        <taxon>Actinomycetota</taxon>
        <taxon>Actinomycetes</taxon>
        <taxon>Pseudonocardiales</taxon>
        <taxon>Pseudonocardiaceae</taxon>
    </lineage>
</organism>
<keyword evidence="6 9" id="KW-0378">Hydrolase</keyword>
<dbReference type="GO" id="GO:0004222">
    <property type="term" value="F:metalloendopeptidase activity"/>
    <property type="evidence" value="ECO:0007669"/>
    <property type="project" value="InterPro"/>
</dbReference>
<dbReference type="InterPro" id="IPR000013">
    <property type="entry name" value="Peptidase_M7"/>
</dbReference>
<dbReference type="AlphaFoldDB" id="A0A1Q8CBW9"/>
<keyword evidence="8" id="KW-0732">Signal</keyword>
<feature type="signal peptide" evidence="8">
    <location>
        <begin position="1"/>
        <end position="32"/>
    </location>
</feature>